<evidence type="ECO:0000256" key="1">
    <source>
        <dbReference type="SAM" id="MobiDB-lite"/>
    </source>
</evidence>
<feature type="region of interest" description="Disordered" evidence="1">
    <location>
        <begin position="99"/>
        <end position="126"/>
    </location>
</feature>
<keyword evidence="3" id="KW-1185">Reference proteome</keyword>
<evidence type="ECO:0000313" key="2">
    <source>
        <dbReference type="EMBL" id="MCD7463567.1"/>
    </source>
</evidence>
<dbReference type="Proteomes" id="UP000823775">
    <property type="component" value="Unassembled WGS sequence"/>
</dbReference>
<dbReference type="EMBL" id="JACEIK010000896">
    <property type="protein sequence ID" value="MCD7463567.1"/>
    <property type="molecule type" value="Genomic_DNA"/>
</dbReference>
<accession>A0ABS8SX07</accession>
<proteinExistence type="predicted"/>
<protein>
    <submittedName>
        <fullName evidence="2">Uncharacterized protein</fullName>
    </submittedName>
</protein>
<gene>
    <name evidence="2" type="ORF">HAX54_050866</name>
</gene>
<organism evidence="2 3">
    <name type="scientific">Datura stramonium</name>
    <name type="common">Jimsonweed</name>
    <name type="synonym">Common thornapple</name>
    <dbReference type="NCBI Taxonomy" id="4076"/>
    <lineage>
        <taxon>Eukaryota</taxon>
        <taxon>Viridiplantae</taxon>
        <taxon>Streptophyta</taxon>
        <taxon>Embryophyta</taxon>
        <taxon>Tracheophyta</taxon>
        <taxon>Spermatophyta</taxon>
        <taxon>Magnoliopsida</taxon>
        <taxon>eudicotyledons</taxon>
        <taxon>Gunneridae</taxon>
        <taxon>Pentapetalae</taxon>
        <taxon>asterids</taxon>
        <taxon>lamiids</taxon>
        <taxon>Solanales</taxon>
        <taxon>Solanaceae</taxon>
        <taxon>Solanoideae</taxon>
        <taxon>Datureae</taxon>
        <taxon>Datura</taxon>
    </lineage>
</organism>
<sequence length="126" mass="14405">MTHSSLALFRICLEPSMLHPTTPSDDFQQVHEFHRPVIQEIDMDDEEEAPLEPEEEDGDVNGSKKKEIGLMLGEIHLLNTLKTKLMIIARARNTSKDVTRGMKDMKLEGTQSKPQNMSYEELHMAE</sequence>
<feature type="region of interest" description="Disordered" evidence="1">
    <location>
        <begin position="41"/>
        <end position="63"/>
    </location>
</feature>
<evidence type="ECO:0000313" key="3">
    <source>
        <dbReference type="Proteomes" id="UP000823775"/>
    </source>
</evidence>
<name>A0ABS8SX07_DATST</name>
<reference evidence="2 3" key="1">
    <citation type="journal article" date="2021" name="BMC Genomics">
        <title>Datura genome reveals duplications of psychoactive alkaloid biosynthetic genes and high mutation rate following tissue culture.</title>
        <authorList>
            <person name="Rajewski A."/>
            <person name="Carter-House D."/>
            <person name="Stajich J."/>
            <person name="Litt A."/>
        </authorList>
    </citation>
    <scope>NUCLEOTIDE SEQUENCE [LARGE SCALE GENOMIC DNA]</scope>
    <source>
        <strain evidence="2">AR-01</strain>
    </source>
</reference>
<feature type="compositionally biased region" description="Acidic residues" evidence="1">
    <location>
        <begin position="41"/>
        <end position="59"/>
    </location>
</feature>
<comment type="caution">
    <text evidence="2">The sequence shown here is derived from an EMBL/GenBank/DDBJ whole genome shotgun (WGS) entry which is preliminary data.</text>
</comment>
<feature type="compositionally biased region" description="Polar residues" evidence="1">
    <location>
        <begin position="109"/>
        <end position="118"/>
    </location>
</feature>